<dbReference type="InterPro" id="IPR006311">
    <property type="entry name" value="TAT_signal"/>
</dbReference>
<dbReference type="Pfam" id="PF12010">
    <property type="entry name" value="DUF3502"/>
    <property type="match status" value="1"/>
</dbReference>
<dbReference type="AlphaFoldDB" id="A0A4Q7X1A4"/>
<dbReference type="RefSeq" id="WP_130445152.1">
    <property type="nucleotide sequence ID" value="NZ_SHKR01000012.1"/>
</dbReference>
<dbReference type="EMBL" id="SHKR01000012">
    <property type="protein sequence ID" value="RZU16223.1"/>
    <property type="molecule type" value="Genomic_DNA"/>
</dbReference>
<reference evidence="2 3" key="1">
    <citation type="journal article" date="2015" name="Stand. Genomic Sci.">
        <title>Genomic Encyclopedia of Bacterial and Archaeal Type Strains, Phase III: the genomes of soil and plant-associated and newly described type strains.</title>
        <authorList>
            <person name="Whitman W.B."/>
            <person name="Woyke T."/>
            <person name="Klenk H.P."/>
            <person name="Zhou Y."/>
            <person name="Lilburn T.G."/>
            <person name="Beck B.J."/>
            <person name="De Vos P."/>
            <person name="Vandamme P."/>
            <person name="Eisen J.A."/>
            <person name="Garrity G."/>
            <person name="Hugenholtz P."/>
            <person name="Kyrpides N.C."/>
        </authorList>
    </citation>
    <scope>NUCLEOTIDE SEQUENCE [LARGE SCALE GENOMIC DNA]</scope>
    <source>
        <strain evidence="2 3">VKM Ac-2540</strain>
    </source>
</reference>
<dbReference type="Proteomes" id="UP000292027">
    <property type="component" value="Unassembled WGS sequence"/>
</dbReference>
<proteinExistence type="predicted"/>
<gene>
    <name evidence="2" type="ORF">EV645_3773</name>
</gene>
<accession>A0A4Q7X1A4</accession>
<organism evidence="2 3">
    <name type="scientific">Kribbella rubisoli</name>
    <dbReference type="NCBI Taxonomy" id="3075929"/>
    <lineage>
        <taxon>Bacteria</taxon>
        <taxon>Bacillati</taxon>
        <taxon>Actinomycetota</taxon>
        <taxon>Actinomycetes</taxon>
        <taxon>Propionibacteriales</taxon>
        <taxon>Kribbellaceae</taxon>
        <taxon>Kribbella</taxon>
    </lineage>
</organism>
<evidence type="ECO:0000259" key="1">
    <source>
        <dbReference type="Pfam" id="PF12010"/>
    </source>
</evidence>
<dbReference type="OrthoDB" id="4349943at2"/>
<name>A0A4Q7X1A4_9ACTN</name>
<keyword evidence="3" id="KW-1185">Reference proteome</keyword>
<comment type="caution">
    <text evidence="2">The sequence shown here is derived from an EMBL/GenBank/DDBJ whole genome shotgun (WGS) entry which is preliminary data.</text>
</comment>
<protein>
    <submittedName>
        <fullName evidence="2">Aldouronate transport system substrate-binding protein</fullName>
    </submittedName>
</protein>
<dbReference type="SUPFAM" id="SSF53850">
    <property type="entry name" value="Periplasmic binding protein-like II"/>
    <property type="match status" value="1"/>
</dbReference>
<evidence type="ECO:0000313" key="3">
    <source>
        <dbReference type="Proteomes" id="UP000292027"/>
    </source>
</evidence>
<dbReference type="Gene3D" id="3.40.190.10">
    <property type="entry name" value="Periplasmic binding protein-like II"/>
    <property type="match status" value="2"/>
</dbReference>
<feature type="domain" description="DUF3502" evidence="1">
    <location>
        <begin position="452"/>
        <end position="520"/>
    </location>
</feature>
<sequence>MPATSPAGLSRRGFLAATGGLSLASLLGLNGCGDSSSGSGSGSGGSVDNLALLLPGDAPKGWDAVLAKVNEKLKKDLGFTISPQFIAWSNYQQQSLLKFTAGEKFDTALQARWLNMIQLVASKSLVPVGDLIAKYPNLSKTLDSQLLEQNKWSGKLYGIPQVNSAARLHHFTVRQDLADKLGAGDLSTFDQLEKFWYDVKQKEKITPVGISSNMPDLLVAFAPVGWLNQHDWENPHVSVQTFSGGSFPFYLAQDGKTTGSAHPIPFWEAPGVLDALRTVRKYYLDGIINKDALNVDSSTIGTQFESGRISTRWAMTDGLSSQSLAPLRKAVPGAQIANVIPLGGGKGAKPNQTFQADNFVVLNVKGKSNERAMQLEDWVSIKENHDLLSYGVEGKDWKPVGADKFEQLSQYGFPGFALCWRQKLEKKIKDITPTEEAWFDWAQDYNNFTVDPYASFVPDVTPVKRQDSQVSAAMTQYGNPLWIGAVDVDKGLDSLKKAVDKAGLADLQAEMEKQANAYLKGA</sequence>
<dbReference type="InterPro" id="IPR022627">
    <property type="entry name" value="DUF3502"/>
</dbReference>
<dbReference type="PROSITE" id="PS51318">
    <property type="entry name" value="TAT"/>
    <property type="match status" value="1"/>
</dbReference>
<evidence type="ECO:0000313" key="2">
    <source>
        <dbReference type="EMBL" id="RZU16223.1"/>
    </source>
</evidence>